<dbReference type="PROSITE" id="PS51257">
    <property type="entry name" value="PROKAR_LIPOPROTEIN"/>
    <property type="match status" value="1"/>
</dbReference>
<keyword evidence="1" id="KW-0812">Transmembrane</keyword>
<evidence type="ECO:0008006" key="4">
    <source>
        <dbReference type="Google" id="ProtNLM"/>
    </source>
</evidence>
<keyword evidence="2" id="KW-0614">Plasmid</keyword>
<feature type="transmembrane region" description="Helical" evidence="1">
    <location>
        <begin position="48"/>
        <end position="65"/>
    </location>
</feature>
<dbReference type="Proteomes" id="UP001057474">
    <property type="component" value="Plasmid pLlyPCM2298_2"/>
</dbReference>
<keyword evidence="3" id="KW-1185">Reference proteome</keyword>
<evidence type="ECO:0000256" key="1">
    <source>
        <dbReference type="SAM" id="Phobius"/>
    </source>
</evidence>
<geneLocation type="plasmid" evidence="2 3">
    <name>pLlyPCM2298_2</name>
</geneLocation>
<protein>
    <recommendedName>
        <fullName evidence="4">Transmembrane protein</fullName>
    </recommendedName>
</protein>
<name>A0ABY4YD82_9GAMM</name>
<reference evidence="2" key="1">
    <citation type="submission" date="2021-03" db="EMBL/GenBank/DDBJ databases">
        <title>Legionella lytica PCM 2298.</title>
        <authorList>
            <person name="Koper P."/>
        </authorList>
    </citation>
    <scope>NUCLEOTIDE SEQUENCE</scope>
    <source>
        <strain evidence="2">PCM 2298</strain>
        <plasmid evidence="2">pLlyPCM2298_2</plasmid>
    </source>
</reference>
<keyword evidence="1" id="KW-0472">Membrane</keyword>
<keyword evidence="1" id="KW-1133">Transmembrane helix</keyword>
<dbReference type="EMBL" id="CP071529">
    <property type="protein sequence ID" value="USQ15588.1"/>
    <property type="molecule type" value="Genomic_DNA"/>
</dbReference>
<proteinExistence type="predicted"/>
<dbReference type="RefSeq" id="WP_252582824.1">
    <property type="nucleotide sequence ID" value="NZ_CP071529.1"/>
</dbReference>
<sequence length="140" mass="16268">MKKFIGLMTLSLVNGAAVYLIFLYVAIACSTNPDNFFGFSYEPSGTQLLYYLFSLPFFVLLVIINGIQSYYFSINKWLSYVLIGIWIMYFLLLEFVDKVLHFTNWNELFYWGSLSISLMAIILIVYISYLQVKQLLSQPS</sequence>
<gene>
    <name evidence="2" type="ORF">J2N86_15695</name>
</gene>
<feature type="transmembrane region" description="Helical" evidence="1">
    <location>
        <begin position="77"/>
        <end position="96"/>
    </location>
</feature>
<evidence type="ECO:0000313" key="3">
    <source>
        <dbReference type="Proteomes" id="UP001057474"/>
    </source>
</evidence>
<evidence type="ECO:0000313" key="2">
    <source>
        <dbReference type="EMBL" id="USQ15588.1"/>
    </source>
</evidence>
<feature type="transmembrane region" description="Helical" evidence="1">
    <location>
        <begin position="7"/>
        <end position="28"/>
    </location>
</feature>
<organism evidence="2 3">
    <name type="scientific">Legionella lytica</name>
    <dbReference type="NCBI Taxonomy" id="96232"/>
    <lineage>
        <taxon>Bacteria</taxon>
        <taxon>Pseudomonadati</taxon>
        <taxon>Pseudomonadota</taxon>
        <taxon>Gammaproteobacteria</taxon>
        <taxon>Legionellales</taxon>
        <taxon>Legionellaceae</taxon>
        <taxon>Legionella</taxon>
    </lineage>
</organism>
<accession>A0ABY4YD82</accession>
<feature type="transmembrane region" description="Helical" evidence="1">
    <location>
        <begin position="108"/>
        <end position="130"/>
    </location>
</feature>